<dbReference type="Pfam" id="PF00067">
    <property type="entry name" value="p450"/>
    <property type="match status" value="1"/>
</dbReference>
<dbReference type="Proteomes" id="UP000695007">
    <property type="component" value="Unplaced"/>
</dbReference>
<keyword evidence="13 16" id="KW-0472">Membrane</keyword>
<evidence type="ECO:0000256" key="4">
    <source>
        <dbReference type="ARBA" id="ARBA00004406"/>
    </source>
</evidence>
<evidence type="ECO:0000256" key="7">
    <source>
        <dbReference type="ARBA" id="ARBA00022723"/>
    </source>
</evidence>
<organism evidence="17 18">
    <name type="scientific">Ceratosolen solmsi marchali</name>
    <dbReference type="NCBI Taxonomy" id="326594"/>
    <lineage>
        <taxon>Eukaryota</taxon>
        <taxon>Metazoa</taxon>
        <taxon>Ecdysozoa</taxon>
        <taxon>Arthropoda</taxon>
        <taxon>Hexapoda</taxon>
        <taxon>Insecta</taxon>
        <taxon>Pterygota</taxon>
        <taxon>Neoptera</taxon>
        <taxon>Endopterygota</taxon>
        <taxon>Hymenoptera</taxon>
        <taxon>Apocrita</taxon>
        <taxon>Proctotrupomorpha</taxon>
        <taxon>Chalcidoidea</taxon>
        <taxon>Agaonidae</taxon>
        <taxon>Agaoninae</taxon>
        <taxon>Ceratosolen</taxon>
    </lineage>
</organism>
<dbReference type="GO" id="GO:0004497">
    <property type="term" value="F:monooxygenase activity"/>
    <property type="evidence" value="ECO:0007669"/>
    <property type="project" value="UniProtKB-KW"/>
</dbReference>
<keyword evidence="17" id="KW-1185">Reference proteome</keyword>
<keyword evidence="16" id="KW-1133">Transmembrane helix</keyword>
<dbReference type="RefSeq" id="XP_011502147.1">
    <property type="nucleotide sequence ID" value="XM_011503845.1"/>
</dbReference>
<dbReference type="GO" id="GO:0005506">
    <property type="term" value="F:iron ion binding"/>
    <property type="evidence" value="ECO:0007669"/>
    <property type="project" value="InterPro"/>
</dbReference>
<evidence type="ECO:0000256" key="15">
    <source>
        <dbReference type="RuleBase" id="RU000461"/>
    </source>
</evidence>
<comment type="subcellular location">
    <subcellularLocation>
        <location evidence="4">Endoplasmic reticulum membrane</location>
        <topology evidence="4">Peripheral membrane protein</topology>
    </subcellularLocation>
    <subcellularLocation>
        <location evidence="3">Microsome membrane</location>
        <topology evidence="3">Peripheral membrane protein</topology>
    </subcellularLocation>
</comment>
<dbReference type="InterPro" id="IPR002401">
    <property type="entry name" value="Cyt_P450_E_grp-I"/>
</dbReference>
<keyword evidence="16" id="KW-0812">Transmembrane</keyword>
<dbReference type="InterPro" id="IPR017972">
    <property type="entry name" value="Cyt_P450_CS"/>
</dbReference>
<proteinExistence type="inferred from homology"/>
<dbReference type="GO" id="GO:0016705">
    <property type="term" value="F:oxidoreductase activity, acting on paired donors, with incorporation or reduction of molecular oxygen"/>
    <property type="evidence" value="ECO:0007669"/>
    <property type="project" value="InterPro"/>
</dbReference>
<dbReference type="AlphaFoldDB" id="A0AAJ6YQ04"/>
<dbReference type="SUPFAM" id="SSF48264">
    <property type="entry name" value="Cytochrome P450"/>
    <property type="match status" value="1"/>
</dbReference>
<gene>
    <name evidence="18" type="primary">LOC105365631</name>
</gene>
<dbReference type="PROSITE" id="PS00086">
    <property type="entry name" value="CYTOCHROME_P450"/>
    <property type="match status" value="1"/>
</dbReference>
<evidence type="ECO:0000256" key="11">
    <source>
        <dbReference type="ARBA" id="ARBA00023004"/>
    </source>
</evidence>
<name>A0AAJ6YQ04_9HYME</name>
<dbReference type="GeneID" id="105365631"/>
<evidence type="ECO:0000256" key="1">
    <source>
        <dbReference type="ARBA" id="ARBA00001971"/>
    </source>
</evidence>
<evidence type="ECO:0000313" key="17">
    <source>
        <dbReference type="Proteomes" id="UP000695007"/>
    </source>
</evidence>
<evidence type="ECO:0000256" key="12">
    <source>
        <dbReference type="ARBA" id="ARBA00023033"/>
    </source>
</evidence>
<comment type="cofactor">
    <cofactor evidence="1 14">
        <name>heme</name>
        <dbReference type="ChEBI" id="CHEBI:30413"/>
    </cofactor>
</comment>
<dbReference type="CDD" id="cd20628">
    <property type="entry name" value="CYP4"/>
    <property type="match status" value="1"/>
</dbReference>
<reference evidence="18" key="1">
    <citation type="submission" date="2025-08" db="UniProtKB">
        <authorList>
            <consortium name="RefSeq"/>
        </authorList>
    </citation>
    <scope>IDENTIFICATION</scope>
</reference>
<dbReference type="PRINTS" id="PR00463">
    <property type="entry name" value="EP450I"/>
</dbReference>
<dbReference type="InterPro" id="IPR001128">
    <property type="entry name" value="Cyt_P450"/>
</dbReference>
<sequence length="512" mass="60447">MVYFLFFVILIILGFWCYYLNLHYNREGRLINKLSGPRHIPIFGSMFELHTTPTEINAKLRYWSEIYKPIYKFWLGFKPLILISHPDDLEILLTNSKHINKQYAYECFGPWLGTGLLTSVGEKWHRRRKILSKAFHFNILKKYMDITNVHAQKLVSKTKLEGKETKQNLLQFCSTHTLNIICETAMGVSLDNDNTAKIYKNSIYKIGDIIIYRLLRPYITDWMLPFMPKFNKEYKEVLHNLNSFTHNIVQERRKYHEKTNYVFLDKIYEDEVAESKSDETYSVQRKKLSMLDLLLETERSGGINEEGIKEEVATFIFEGHDTTAMGLCFAILLLAQNEEAQNIARNEVEDILRPKDGKLDISDLQKMNYLERCIKETLRIFPSVPSITRYLLEDVHLKHTTIPRNTNVIINFIDAHRNPEFWPEPEKFDPDRFLPDQIKSRHPFAYVPFSAGPRNCIGQKFAMLELKSLLANILYNFYLEPIDYICDFELYQDIVIRPDKPIHTKFIQIDRK</sequence>
<keyword evidence="7 14" id="KW-0479">Metal-binding</keyword>
<evidence type="ECO:0000256" key="3">
    <source>
        <dbReference type="ARBA" id="ARBA00004174"/>
    </source>
</evidence>
<keyword evidence="12 15" id="KW-0503">Monooxygenase</keyword>
<evidence type="ECO:0000256" key="16">
    <source>
        <dbReference type="SAM" id="Phobius"/>
    </source>
</evidence>
<evidence type="ECO:0000256" key="5">
    <source>
        <dbReference type="ARBA" id="ARBA00010617"/>
    </source>
</evidence>
<evidence type="ECO:0000313" key="18">
    <source>
        <dbReference type="RefSeq" id="XP_011502147.1"/>
    </source>
</evidence>
<feature type="binding site" description="axial binding residue" evidence="14">
    <location>
        <position position="456"/>
    </location>
    <ligand>
        <name>heme</name>
        <dbReference type="ChEBI" id="CHEBI:30413"/>
    </ligand>
    <ligandPart>
        <name>Fe</name>
        <dbReference type="ChEBI" id="CHEBI:18248"/>
    </ligandPart>
</feature>
<evidence type="ECO:0000256" key="13">
    <source>
        <dbReference type="ARBA" id="ARBA00023136"/>
    </source>
</evidence>
<keyword evidence="8" id="KW-0256">Endoplasmic reticulum</keyword>
<dbReference type="InterPro" id="IPR036396">
    <property type="entry name" value="Cyt_P450_sf"/>
</dbReference>
<protein>
    <submittedName>
        <fullName evidence="18">Cytochrome P450 4C1-like</fullName>
    </submittedName>
</protein>
<comment type="similarity">
    <text evidence="5 15">Belongs to the cytochrome P450 family.</text>
</comment>
<dbReference type="PANTHER" id="PTHR24291">
    <property type="entry name" value="CYTOCHROME P450 FAMILY 4"/>
    <property type="match status" value="1"/>
</dbReference>
<keyword evidence="9" id="KW-0492">Microsome</keyword>
<dbReference type="KEGG" id="csol:105365631"/>
<feature type="transmembrane region" description="Helical" evidence="16">
    <location>
        <begin position="6"/>
        <end position="24"/>
    </location>
</feature>
<keyword evidence="6 14" id="KW-0349">Heme</keyword>
<keyword evidence="11 14" id="KW-0408">Iron</keyword>
<keyword evidence="10 15" id="KW-0560">Oxidoreductase</keyword>
<comment type="function">
    <text evidence="2">May be involved in the metabolism of insect hormones and in the breakdown of synthetic insecticides.</text>
</comment>
<dbReference type="GO" id="GO:0005789">
    <property type="term" value="C:endoplasmic reticulum membrane"/>
    <property type="evidence" value="ECO:0007669"/>
    <property type="project" value="UniProtKB-SubCell"/>
</dbReference>
<dbReference type="PANTHER" id="PTHR24291:SF189">
    <property type="entry name" value="CYTOCHROME P450 4C3-RELATED"/>
    <property type="match status" value="1"/>
</dbReference>
<dbReference type="PRINTS" id="PR00385">
    <property type="entry name" value="P450"/>
</dbReference>
<evidence type="ECO:0000256" key="10">
    <source>
        <dbReference type="ARBA" id="ARBA00023002"/>
    </source>
</evidence>
<accession>A0AAJ6YQ04</accession>
<evidence type="ECO:0000256" key="6">
    <source>
        <dbReference type="ARBA" id="ARBA00022617"/>
    </source>
</evidence>
<evidence type="ECO:0000256" key="9">
    <source>
        <dbReference type="ARBA" id="ARBA00022848"/>
    </source>
</evidence>
<evidence type="ECO:0000256" key="8">
    <source>
        <dbReference type="ARBA" id="ARBA00022824"/>
    </source>
</evidence>
<dbReference type="GO" id="GO:0020037">
    <property type="term" value="F:heme binding"/>
    <property type="evidence" value="ECO:0007669"/>
    <property type="project" value="InterPro"/>
</dbReference>
<dbReference type="Gene3D" id="1.10.630.10">
    <property type="entry name" value="Cytochrome P450"/>
    <property type="match status" value="1"/>
</dbReference>
<evidence type="ECO:0000256" key="14">
    <source>
        <dbReference type="PIRSR" id="PIRSR602401-1"/>
    </source>
</evidence>
<dbReference type="InterPro" id="IPR050196">
    <property type="entry name" value="Cytochrome_P450_Monoox"/>
</dbReference>
<evidence type="ECO:0000256" key="2">
    <source>
        <dbReference type="ARBA" id="ARBA00003690"/>
    </source>
</evidence>